<accession>A7RXN9</accession>
<dbReference type="InParanoid" id="A7RXN9"/>
<comment type="subcellular location">
    <subcellularLocation>
        <location evidence="2">Cytoplasmic vesicle</location>
        <location evidence="2">Secretory vesicle</location>
        <location evidence="2">Synaptic vesicle membrane</location>
        <topology evidence="2">Multi-pass membrane protein</topology>
    </subcellularLocation>
    <subcellularLocation>
        <location evidence="1">Early endosome membrane</location>
    </subcellularLocation>
</comment>
<protein>
    <submittedName>
        <fullName evidence="12">Uncharacterized protein</fullName>
    </submittedName>
</protein>
<evidence type="ECO:0000256" key="1">
    <source>
        <dbReference type="ARBA" id="ARBA00004146"/>
    </source>
</evidence>
<name>A7RXN9_NEMVE</name>
<keyword evidence="8" id="KW-0770">Synapse</keyword>
<dbReference type="EMBL" id="DS469550">
    <property type="protein sequence ID" value="EDO43809.1"/>
    <property type="molecule type" value="Genomic_DNA"/>
</dbReference>
<evidence type="ECO:0000256" key="5">
    <source>
        <dbReference type="ARBA" id="ARBA00022753"/>
    </source>
</evidence>
<evidence type="ECO:0000256" key="9">
    <source>
        <dbReference type="ARBA" id="ARBA00023136"/>
    </source>
</evidence>
<keyword evidence="9 11" id="KW-0472">Membrane</keyword>
<keyword evidence="4 11" id="KW-0812">Transmembrane</keyword>
<dbReference type="GO" id="GO:0031901">
    <property type="term" value="C:early endosome membrane"/>
    <property type="evidence" value="ECO:0007669"/>
    <property type="project" value="UniProtKB-SubCell"/>
</dbReference>
<sequence>MELGSFWVRGRLKGEEGGVGGEDNGWSWKVTDGHGRACLGIGISFVVSSIVISAKAIHTLVINEEPKRSINLLFVSGTSVFLLFSMAYIKYLVAYKTDSRALRIDAFNTTAGGVMAFAVTLTSILYEHSNKIWFLDATVALGISLVFFLYGVRTIIELHSDKGTPVPSK</sequence>
<dbReference type="PhylomeDB" id="A7RXN9"/>
<evidence type="ECO:0000256" key="7">
    <source>
        <dbReference type="ARBA" id="ARBA00022989"/>
    </source>
</evidence>
<comment type="similarity">
    <text evidence="3">Belongs to the TMEM163 family.</text>
</comment>
<evidence type="ECO:0000256" key="6">
    <source>
        <dbReference type="ARBA" id="ARBA00022833"/>
    </source>
</evidence>
<dbReference type="HOGENOM" id="CLU_1580376_0_0_1"/>
<gene>
    <name evidence="12" type="ORF">NEMVEDRAFT_v1g203674</name>
</gene>
<evidence type="ECO:0000256" key="10">
    <source>
        <dbReference type="ARBA" id="ARBA00023329"/>
    </source>
</evidence>
<feature type="transmembrane region" description="Helical" evidence="11">
    <location>
        <begin position="70"/>
        <end position="94"/>
    </location>
</feature>
<reference evidence="12 13" key="1">
    <citation type="journal article" date="2007" name="Science">
        <title>Sea anemone genome reveals ancestral eumetazoan gene repertoire and genomic organization.</title>
        <authorList>
            <person name="Putnam N.H."/>
            <person name="Srivastava M."/>
            <person name="Hellsten U."/>
            <person name="Dirks B."/>
            <person name="Chapman J."/>
            <person name="Salamov A."/>
            <person name="Terry A."/>
            <person name="Shapiro H."/>
            <person name="Lindquist E."/>
            <person name="Kapitonov V.V."/>
            <person name="Jurka J."/>
            <person name="Genikhovich G."/>
            <person name="Grigoriev I.V."/>
            <person name="Lucas S.M."/>
            <person name="Steele R.E."/>
            <person name="Finnerty J.R."/>
            <person name="Technau U."/>
            <person name="Martindale M.Q."/>
            <person name="Rokhsar D.S."/>
        </authorList>
    </citation>
    <scope>NUCLEOTIDE SEQUENCE [LARGE SCALE GENOMIC DNA]</scope>
    <source>
        <strain evidence="13">CH2 X CH6</strain>
    </source>
</reference>
<keyword evidence="7 11" id="KW-1133">Transmembrane helix</keyword>
<evidence type="ECO:0000256" key="8">
    <source>
        <dbReference type="ARBA" id="ARBA00023018"/>
    </source>
</evidence>
<dbReference type="Gene3D" id="1.20.1510.10">
    <property type="entry name" value="Cation efflux protein transmembrane domain"/>
    <property type="match status" value="1"/>
</dbReference>
<dbReference type="InterPro" id="IPR026765">
    <property type="entry name" value="Tmem163"/>
</dbReference>
<dbReference type="GO" id="GO:0030672">
    <property type="term" value="C:synaptic vesicle membrane"/>
    <property type="evidence" value="ECO:0007669"/>
    <property type="project" value="UniProtKB-SubCell"/>
</dbReference>
<keyword evidence="13" id="KW-1185">Reference proteome</keyword>
<dbReference type="PANTHER" id="PTHR31937">
    <property type="entry name" value="TRANSMEMBRANE PROTEIN 163"/>
    <property type="match status" value="1"/>
</dbReference>
<dbReference type="SUPFAM" id="SSF161111">
    <property type="entry name" value="Cation efflux protein transmembrane domain-like"/>
    <property type="match status" value="1"/>
</dbReference>
<keyword evidence="6" id="KW-0862">Zinc</keyword>
<evidence type="ECO:0000256" key="2">
    <source>
        <dbReference type="ARBA" id="ARBA00004644"/>
    </source>
</evidence>
<dbReference type="GO" id="GO:0016020">
    <property type="term" value="C:membrane"/>
    <property type="evidence" value="ECO:0000318"/>
    <property type="project" value="GO_Central"/>
</dbReference>
<keyword evidence="5" id="KW-0967">Endosome</keyword>
<proteinExistence type="inferred from homology"/>
<dbReference type="PANTHER" id="PTHR31937:SF2">
    <property type="entry name" value="TRANSMEMBRANE PROTEIN 163"/>
    <property type="match status" value="1"/>
</dbReference>
<feature type="transmembrane region" description="Helical" evidence="11">
    <location>
        <begin position="132"/>
        <end position="152"/>
    </location>
</feature>
<feature type="transmembrane region" description="Helical" evidence="11">
    <location>
        <begin position="106"/>
        <end position="126"/>
    </location>
</feature>
<evidence type="ECO:0000313" key="13">
    <source>
        <dbReference type="Proteomes" id="UP000001593"/>
    </source>
</evidence>
<feature type="transmembrane region" description="Helical" evidence="11">
    <location>
        <begin position="37"/>
        <end position="58"/>
    </location>
</feature>
<dbReference type="Proteomes" id="UP000001593">
    <property type="component" value="Unassembled WGS sequence"/>
</dbReference>
<evidence type="ECO:0000313" key="12">
    <source>
        <dbReference type="EMBL" id="EDO43809.1"/>
    </source>
</evidence>
<organism evidence="12 13">
    <name type="scientific">Nematostella vectensis</name>
    <name type="common">Starlet sea anemone</name>
    <dbReference type="NCBI Taxonomy" id="45351"/>
    <lineage>
        <taxon>Eukaryota</taxon>
        <taxon>Metazoa</taxon>
        <taxon>Cnidaria</taxon>
        <taxon>Anthozoa</taxon>
        <taxon>Hexacorallia</taxon>
        <taxon>Actiniaria</taxon>
        <taxon>Edwardsiidae</taxon>
        <taxon>Nematostella</taxon>
    </lineage>
</organism>
<dbReference type="AlphaFoldDB" id="A7RXN9"/>
<evidence type="ECO:0000256" key="11">
    <source>
        <dbReference type="SAM" id="Phobius"/>
    </source>
</evidence>
<dbReference type="OMA" id="FRTIVMH"/>
<evidence type="ECO:0000256" key="4">
    <source>
        <dbReference type="ARBA" id="ARBA00022692"/>
    </source>
</evidence>
<evidence type="ECO:0000256" key="3">
    <source>
        <dbReference type="ARBA" id="ARBA00008731"/>
    </source>
</evidence>
<keyword evidence="10" id="KW-0968">Cytoplasmic vesicle</keyword>
<dbReference type="InterPro" id="IPR027469">
    <property type="entry name" value="Cation_efflux_TMD_sf"/>
</dbReference>